<dbReference type="RefSeq" id="WP_157803662.1">
    <property type="nucleotide sequence ID" value="NZ_PGTZ01000006.1"/>
</dbReference>
<feature type="transmembrane region" description="Helical" evidence="1">
    <location>
        <begin position="89"/>
        <end position="111"/>
    </location>
</feature>
<evidence type="ECO:0000313" key="2">
    <source>
        <dbReference type="EMBL" id="PJI94621.1"/>
    </source>
</evidence>
<evidence type="ECO:0000313" key="3">
    <source>
        <dbReference type="Proteomes" id="UP000231586"/>
    </source>
</evidence>
<keyword evidence="1" id="KW-0812">Transmembrane</keyword>
<keyword evidence="3" id="KW-1185">Reference proteome</keyword>
<dbReference type="AlphaFoldDB" id="A0A2M8WUK6"/>
<reference evidence="2 3" key="1">
    <citation type="submission" date="2017-11" db="EMBL/GenBank/DDBJ databases">
        <title>Genomic Encyclopedia of Archaeal and Bacterial Type Strains, Phase II (KMG-II): From Individual Species to Whole Genera.</title>
        <authorList>
            <person name="Goeker M."/>
        </authorList>
    </citation>
    <scope>NUCLEOTIDE SEQUENCE [LARGE SCALE GENOMIC DNA]</scope>
    <source>
        <strain evidence="2 3">DSM 22413</strain>
    </source>
</reference>
<comment type="caution">
    <text evidence="2">The sequence shown here is derived from an EMBL/GenBank/DDBJ whole genome shotgun (WGS) entry which is preliminary data.</text>
</comment>
<keyword evidence="1" id="KW-0472">Membrane</keyword>
<gene>
    <name evidence="2" type="ORF">CLV34_0466</name>
</gene>
<feature type="transmembrane region" description="Helical" evidence="1">
    <location>
        <begin position="62"/>
        <end position="83"/>
    </location>
</feature>
<proteinExistence type="predicted"/>
<sequence>MTPDSPDELTRLLQLSETEFSMTAAHAASLGYTESAIKDAREVRVWIHQLDVQSASKAYNAVAGWFVGGISLLAGIGCLVFDWRPEDVAQAHATGWGLLLIAGIALTVRFAQNARSKELMNKYFDALETFDISRSVTESWRK</sequence>
<dbReference type="EMBL" id="PGTZ01000006">
    <property type="protein sequence ID" value="PJI94621.1"/>
    <property type="molecule type" value="Genomic_DNA"/>
</dbReference>
<organism evidence="2 3">
    <name type="scientific">Luteimicrobium subarcticum</name>
    <dbReference type="NCBI Taxonomy" id="620910"/>
    <lineage>
        <taxon>Bacteria</taxon>
        <taxon>Bacillati</taxon>
        <taxon>Actinomycetota</taxon>
        <taxon>Actinomycetes</taxon>
        <taxon>Micrococcales</taxon>
        <taxon>Luteimicrobium</taxon>
    </lineage>
</organism>
<dbReference type="Proteomes" id="UP000231586">
    <property type="component" value="Unassembled WGS sequence"/>
</dbReference>
<keyword evidence="1" id="KW-1133">Transmembrane helix</keyword>
<accession>A0A2M8WUK6</accession>
<name>A0A2M8WUK6_9MICO</name>
<evidence type="ECO:0000256" key="1">
    <source>
        <dbReference type="SAM" id="Phobius"/>
    </source>
</evidence>
<protein>
    <submittedName>
        <fullName evidence="2">Uncharacterized protein</fullName>
    </submittedName>
</protein>